<evidence type="ECO:0000313" key="6">
    <source>
        <dbReference type="EMBL" id="MBP0724528.1"/>
    </source>
</evidence>
<evidence type="ECO:0000259" key="5">
    <source>
        <dbReference type="PROSITE" id="PS50977"/>
    </source>
</evidence>
<dbReference type="Gene3D" id="1.10.10.60">
    <property type="entry name" value="Homeodomain-like"/>
    <property type="match status" value="1"/>
</dbReference>
<dbReference type="Pfam" id="PF17922">
    <property type="entry name" value="TetR_C_17"/>
    <property type="match status" value="1"/>
</dbReference>
<dbReference type="GO" id="GO:0003677">
    <property type="term" value="F:DNA binding"/>
    <property type="evidence" value="ECO:0007669"/>
    <property type="project" value="UniProtKB-UniRule"/>
</dbReference>
<accession>A0A940NTD9</accession>
<dbReference type="Proteomes" id="UP000682134">
    <property type="component" value="Unassembled WGS sequence"/>
</dbReference>
<dbReference type="PANTHER" id="PTHR47506">
    <property type="entry name" value="TRANSCRIPTIONAL REGULATORY PROTEIN"/>
    <property type="match status" value="1"/>
</dbReference>
<protein>
    <submittedName>
        <fullName evidence="6">TetR family transcriptional regulator</fullName>
    </submittedName>
</protein>
<evidence type="ECO:0000256" key="2">
    <source>
        <dbReference type="ARBA" id="ARBA00023125"/>
    </source>
</evidence>
<dbReference type="RefSeq" id="WP_209403100.1">
    <property type="nucleotide sequence ID" value="NZ_JAGIYQ010000002.1"/>
</dbReference>
<evidence type="ECO:0000313" key="7">
    <source>
        <dbReference type="Proteomes" id="UP000682134"/>
    </source>
</evidence>
<sequence length="210" mass="24310">MPKVSEEYKKKRKEEILEIASRIFIEKGFEETTMTDIVEASQLSRGGVYKYFSSTDEMFKEIVKKYDQQRDVNIEKIIAESETAWQAIEEFLDRSEKNLINSGLGFGIVQFEYTVNSCRKENRTAYLIKRFEEVIKNLGRLIENGVQTNEFKPIQPVNAIIMFIINVLDGILLFRMLSIGIVAPEEVYIKEQISGLKMYLKGVLQVSEIN</sequence>
<proteinExistence type="predicted"/>
<keyword evidence="7" id="KW-1185">Reference proteome</keyword>
<dbReference type="InterPro" id="IPR009057">
    <property type="entry name" value="Homeodomain-like_sf"/>
</dbReference>
<dbReference type="SUPFAM" id="SSF46689">
    <property type="entry name" value="Homeodomain-like"/>
    <property type="match status" value="1"/>
</dbReference>
<dbReference type="EMBL" id="JAGIYQ010000002">
    <property type="protein sequence ID" value="MBP0724528.1"/>
    <property type="molecule type" value="Genomic_DNA"/>
</dbReference>
<dbReference type="SUPFAM" id="SSF48498">
    <property type="entry name" value="Tetracyclin repressor-like, C-terminal domain"/>
    <property type="match status" value="1"/>
</dbReference>
<dbReference type="PROSITE" id="PS50977">
    <property type="entry name" value="HTH_TETR_2"/>
    <property type="match status" value="1"/>
</dbReference>
<feature type="DNA-binding region" description="H-T-H motif" evidence="4">
    <location>
        <begin position="33"/>
        <end position="52"/>
    </location>
</feature>
<reference evidence="6" key="1">
    <citation type="submission" date="2021-04" db="EMBL/GenBank/DDBJ databases">
        <title>Genome seq and assembly of Bacillus sp.</title>
        <authorList>
            <person name="Chhetri G."/>
        </authorList>
    </citation>
    <scope>NUCLEOTIDE SEQUENCE</scope>
    <source>
        <strain evidence="6">RG28</strain>
    </source>
</reference>
<dbReference type="Gene3D" id="1.10.357.10">
    <property type="entry name" value="Tetracycline Repressor, domain 2"/>
    <property type="match status" value="1"/>
</dbReference>
<name>A0A940NTD9_9BACI</name>
<dbReference type="AlphaFoldDB" id="A0A940NTD9"/>
<gene>
    <name evidence="6" type="ORF">J5Y03_04925</name>
</gene>
<dbReference type="PANTHER" id="PTHR47506:SF6">
    <property type="entry name" value="HTH-TYPE TRANSCRIPTIONAL REPRESSOR NEMR"/>
    <property type="match status" value="1"/>
</dbReference>
<keyword evidence="2 4" id="KW-0238">DNA-binding</keyword>
<feature type="domain" description="HTH tetR-type" evidence="5">
    <location>
        <begin position="10"/>
        <end position="70"/>
    </location>
</feature>
<dbReference type="PRINTS" id="PR00455">
    <property type="entry name" value="HTHTETR"/>
</dbReference>
<dbReference type="PROSITE" id="PS01081">
    <property type="entry name" value="HTH_TETR_1"/>
    <property type="match status" value="1"/>
</dbReference>
<keyword evidence="1" id="KW-0805">Transcription regulation</keyword>
<evidence type="ECO:0000256" key="4">
    <source>
        <dbReference type="PROSITE-ProRule" id="PRU00335"/>
    </source>
</evidence>
<dbReference type="Pfam" id="PF00440">
    <property type="entry name" value="TetR_N"/>
    <property type="match status" value="1"/>
</dbReference>
<dbReference type="InterPro" id="IPR041612">
    <property type="entry name" value="YfiR_C"/>
</dbReference>
<dbReference type="InterPro" id="IPR036271">
    <property type="entry name" value="Tet_transcr_reg_TetR-rel_C_sf"/>
</dbReference>
<comment type="caution">
    <text evidence="6">The sequence shown here is derived from an EMBL/GenBank/DDBJ whole genome shotgun (WGS) entry which is preliminary data.</text>
</comment>
<keyword evidence="3" id="KW-0804">Transcription</keyword>
<evidence type="ECO:0000256" key="1">
    <source>
        <dbReference type="ARBA" id="ARBA00023015"/>
    </source>
</evidence>
<dbReference type="InterPro" id="IPR023772">
    <property type="entry name" value="DNA-bd_HTH_TetR-type_CS"/>
</dbReference>
<organism evidence="6 7">
    <name type="scientific">Gottfriedia endophytica</name>
    <dbReference type="NCBI Taxonomy" id="2820819"/>
    <lineage>
        <taxon>Bacteria</taxon>
        <taxon>Bacillati</taxon>
        <taxon>Bacillota</taxon>
        <taxon>Bacilli</taxon>
        <taxon>Bacillales</taxon>
        <taxon>Bacillaceae</taxon>
        <taxon>Gottfriedia</taxon>
    </lineage>
</organism>
<evidence type="ECO:0000256" key="3">
    <source>
        <dbReference type="ARBA" id="ARBA00023163"/>
    </source>
</evidence>
<dbReference type="InterPro" id="IPR001647">
    <property type="entry name" value="HTH_TetR"/>
</dbReference>